<gene>
    <name evidence="1" type="ORF">KTC_17150</name>
</gene>
<reference evidence="1" key="1">
    <citation type="submission" date="2018-12" db="EMBL/GenBank/DDBJ databases">
        <title>Novel natural products biosynthetic potential of the class Ktedonobacteria.</title>
        <authorList>
            <person name="Zheng Y."/>
            <person name="Saitou A."/>
            <person name="Wang C.M."/>
            <person name="Toyoda A."/>
            <person name="Minakuchi Y."/>
            <person name="Sekiguchi Y."/>
            <person name="Ueda K."/>
            <person name="Takano H."/>
            <person name="Sakai Y."/>
            <person name="Yokota A."/>
            <person name="Yabe S."/>
        </authorList>
    </citation>
    <scope>NUCLEOTIDE SEQUENCE</scope>
    <source>
        <strain evidence="1">COM3</strain>
    </source>
</reference>
<accession>A0A455SPD7</accession>
<dbReference type="EMBL" id="AP019376">
    <property type="protein sequence ID" value="BBH86964.1"/>
    <property type="molecule type" value="Genomic_DNA"/>
</dbReference>
<dbReference type="AlphaFoldDB" id="A0A455SPD7"/>
<proteinExistence type="predicted"/>
<organism evidence="1">
    <name type="scientific">Thermosporothrix sp. COM3</name>
    <dbReference type="NCBI Taxonomy" id="2490863"/>
    <lineage>
        <taxon>Bacteria</taxon>
        <taxon>Bacillati</taxon>
        <taxon>Chloroflexota</taxon>
        <taxon>Ktedonobacteria</taxon>
        <taxon>Ktedonobacterales</taxon>
        <taxon>Thermosporotrichaceae</taxon>
        <taxon>Thermosporothrix</taxon>
    </lineage>
</organism>
<name>A0A455SPD7_9CHLR</name>
<evidence type="ECO:0000313" key="1">
    <source>
        <dbReference type="EMBL" id="BBH86964.1"/>
    </source>
</evidence>
<sequence>MKLVRGGGERFQQPELTDAGGKRFQLVVFDPEALQPLQLPDLVG</sequence>
<protein>
    <submittedName>
        <fullName evidence="1">Uncharacterized protein</fullName>
    </submittedName>
</protein>